<evidence type="ECO:0000313" key="1">
    <source>
        <dbReference type="EMBL" id="MCX8532263.1"/>
    </source>
</evidence>
<keyword evidence="2" id="KW-1185">Reference proteome</keyword>
<dbReference type="Proteomes" id="UP001070176">
    <property type="component" value="Unassembled WGS sequence"/>
</dbReference>
<protein>
    <submittedName>
        <fullName evidence="1">Uncharacterized protein</fullName>
    </submittedName>
</protein>
<reference evidence="1" key="1">
    <citation type="submission" date="2022-10" db="EMBL/GenBank/DDBJ databases">
        <title>Chryseobacterium sp. nov., a novel bacterial species.</title>
        <authorList>
            <person name="Cao Y."/>
        </authorList>
    </citation>
    <scope>NUCLEOTIDE SEQUENCE</scope>
    <source>
        <strain evidence="1">KC 927</strain>
    </source>
</reference>
<dbReference type="RefSeq" id="WP_267280845.1">
    <property type="nucleotide sequence ID" value="NZ_JAOVZV010000007.1"/>
</dbReference>
<gene>
    <name evidence="1" type="ORF">OEA66_07865</name>
</gene>
<comment type="caution">
    <text evidence="1">The sequence shown here is derived from an EMBL/GenBank/DDBJ whole genome shotgun (WGS) entry which is preliminary data.</text>
</comment>
<organism evidence="1 2">
    <name type="scientific">Chryseobacterium luquanense</name>
    <dbReference type="NCBI Taxonomy" id="2983766"/>
    <lineage>
        <taxon>Bacteria</taxon>
        <taxon>Pseudomonadati</taxon>
        <taxon>Bacteroidota</taxon>
        <taxon>Flavobacteriia</taxon>
        <taxon>Flavobacteriales</taxon>
        <taxon>Weeksellaceae</taxon>
        <taxon>Chryseobacterium group</taxon>
        <taxon>Chryseobacterium</taxon>
    </lineage>
</organism>
<proteinExistence type="predicted"/>
<evidence type="ECO:0000313" key="2">
    <source>
        <dbReference type="Proteomes" id="UP001070176"/>
    </source>
</evidence>
<sequence length="92" mass="10832">MNKNIDIKEIIDFIKINLPKESQLNINLNIIEIGEWKNKAYYKFVDSTNANKQGSKWQFKDNIILEHPKYGTLILDILKDDQLGGIEFFKFI</sequence>
<dbReference type="EMBL" id="JAOVZV010000007">
    <property type="protein sequence ID" value="MCX8532263.1"/>
    <property type="molecule type" value="Genomic_DNA"/>
</dbReference>
<accession>A0ABT3Y2A8</accession>
<name>A0ABT3Y2A8_9FLAO</name>